<accession>A0A1X2IFR6</accession>
<dbReference type="OrthoDB" id="19923at2759"/>
<dbReference type="EMBL" id="MCGE01000012">
    <property type="protein sequence ID" value="ORZ15611.1"/>
    <property type="molecule type" value="Genomic_DNA"/>
</dbReference>
<dbReference type="Gene3D" id="3.40.525.10">
    <property type="entry name" value="CRAL-TRIO lipid binding domain"/>
    <property type="match status" value="1"/>
</dbReference>
<dbReference type="STRING" id="90262.A0A1X2IFR6"/>
<name>A0A1X2IFR6_9FUNG</name>
<dbReference type="CDD" id="cd00159">
    <property type="entry name" value="RhoGAP"/>
    <property type="match status" value="1"/>
</dbReference>
<dbReference type="SUPFAM" id="SSF48350">
    <property type="entry name" value="GTPase activation domain, GAP"/>
    <property type="match status" value="1"/>
</dbReference>
<proteinExistence type="predicted"/>
<reference evidence="2 3" key="1">
    <citation type="submission" date="2016-07" db="EMBL/GenBank/DDBJ databases">
        <title>Pervasive Adenine N6-methylation of Active Genes in Fungi.</title>
        <authorList>
            <consortium name="DOE Joint Genome Institute"/>
            <person name="Mondo S.J."/>
            <person name="Dannebaum R.O."/>
            <person name="Kuo R.C."/>
            <person name="Labutti K."/>
            <person name="Haridas S."/>
            <person name="Kuo A."/>
            <person name="Salamov A."/>
            <person name="Ahrendt S.R."/>
            <person name="Lipzen A."/>
            <person name="Sullivan W."/>
            <person name="Andreopoulos W.B."/>
            <person name="Clum A."/>
            <person name="Lindquist E."/>
            <person name="Daum C."/>
            <person name="Ramamoorthy G.K."/>
            <person name="Gryganskyi A."/>
            <person name="Culley D."/>
            <person name="Magnuson J.K."/>
            <person name="James T.Y."/>
            <person name="O'Malley M.A."/>
            <person name="Stajich J.E."/>
            <person name="Spatafora J.W."/>
            <person name="Visel A."/>
            <person name="Grigoriev I.V."/>
        </authorList>
    </citation>
    <scope>NUCLEOTIDE SEQUENCE [LARGE SCALE GENOMIC DNA]</scope>
    <source>
        <strain evidence="2 3">NRRL 1336</strain>
    </source>
</reference>
<dbReference type="Proteomes" id="UP000193560">
    <property type="component" value="Unassembled WGS sequence"/>
</dbReference>
<dbReference type="SUPFAM" id="SSF52087">
    <property type="entry name" value="CRAL/TRIO domain"/>
    <property type="match status" value="1"/>
</dbReference>
<dbReference type="PANTHER" id="PTHR45808">
    <property type="entry name" value="RHO GTPASE-ACTIVATING PROTEIN 68F"/>
    <property type="match status" value="1"/>
</dbReference>
<feature type="domain" description="Rho-GAP" evidence="1">
    <location>
        <begin position="191"/>
        <end position="392"/>
    </location>
</feature>
<dbReference type="PANTHER" id="PTHR45808:SF2">
    <property type="entry name" value="RHO GTPASE-ACTIVATING PROTEIN 68F"/>
    <property type="match status" value="1"/>
</dbReference>
<dbReference type="InterPro" id="IPR008936">
    <property type="entry name" value="Rho_GTPase_activation_prot"/>
</dbReference>
<protein>
    <submittedName>
        <fullName evidence="2">Rho GTPase activation protein</fullName>
    </submittedName>
</protein>
<dbReference type="GO" id="GO:0007264">
    <property type="term" value="P:small GTPase-mediated signal transduction"/>
    <property type="evidence" value="ECO:0007669"/>
    <property type="project" value="TreeGrafter"/>
</dbReference>
<dbReference type="PROSITE" id="PS50238">
    <property type="entry name" value="RHOGAP"/>
    <property type="match status" value="1"/>
</dbReference>
<dbReference type="Pfam" id="PF00620">
    <property type="entry name" value="RhoGAP"/>
    <property type="match status" value="1"/>
</dbReference>
<evidence type="ECO:0000313" key="3">
    <source>
        <dbReference type="Proteomes" id="UP000193560"/>
    </source>
</evidence>
<comment type="caution">
    <text evidence="2">The sequence shown here is derived from an EMBL/GenBank/DDBJ whole genome shotgun (WGS) entry which is preliminary data.</text>
</comment>
<keyword evidence="3" id="KW-1185">Reference proteome</keyword>
<dbReference type="Gene3D" id="1.10.555.10">
    <property type="entry name" value="Rho GTPase activation protein"/>
    <property type="match status" value="1"/>
</dbReference>
<dbReference type="InterPro" id="IPR036865">
    <property type="entry name" value="CRAL-TRIO_dom_sf"/>
</dbReference>
<dbReference type="GO" id="GO:0005737">
    <property type="term" value="C:cytoplasm"/>
    <property type="evidence" value="ECO:0007669"/>
    <property type="project" value="TreeGrafter"/>
</dbReference>
<sequence>MPPANPTRLLASSPEYKGIAQLNIIYEAGLDSESRPILILCANNLPNPATIDYDLILTDEFVENDYVLVFFSSPAKYRPSWLWLLKAYRELDRRYKKNLKALYAVHLGRSYRMIFDLANKITSPKFARKLRYLQRLDELKQLIQVPENMIPKAVIDYDMDLPILPTTFKLNSVTPMPTVSLAFGRSLQDLASLEGWSLDSNPPIPHVVRQLVDHLRGRGIDKEGIFRKSPASEELRMVKAKFNYGDPVDLNAHDVDVSAALLKVFLRELPTSLISVEQSAELGKLLLNSSTSTVQTIFAHKPYALALLRYLMVFLFDVVQHSNINKMTAHNLAVVFTPNLIRIDDPVNNNQDYAAIPSTQEGAMATAALYLKQMNQGISLVEMLITSHCILL</sequence>
<dbReference type="InterPro" id="IPR001251">
    <property type="entry name" value="CRAL-TRIO_dom"/>
</dbReference>
<dbReference type="GO" id="GO:0005096">
    <property type="term" value="F:GTPase activator activity"/>
    <property type="evidence" value="ECO:0007669"/>
    <property type="project" value="TreeGrafter"/>
</dbReference>
<evidence type="ECO:0000313" key="2">
    <source>
        <dbReference type="EMBL" id="ORZ15611.1"/>
    </source>
</evidence>
<organism evidence="2 3">
    <name type="scientific">Absidia repens</name>
    <dbReference type="NCBI Taxonomy" id="90262"/>
    <lineage>
        <taxon>Eukaryota</taxon>
        <taxon>Fungi</taxon>
        <taxon>Fungi incertae sedis</taxon>
        <taxon>Mucoromycota</taxon>
        <taxon>Mucoromycotina</taxon>
        <taxon>Mucoromycetes</taxon>
        <taxon>Mucorales</taxon>
        <taxon>Cunninghamellaceae</taxon>
        <taxon>Absidia</taxon>
    </lineage>
</organism>
<evidence type="ECO:0000259" key="1">
    <source>
        <dbReference type="PROSITE" id="PS50238"/>
    </source>
</evidence>
<dbReference type="Pfam" id="PF13716">
    <property type="entry name" value="CRAL_TRIO_2"/>
    <property type="match status" value="1"/>
</dbReference>
<dbReference type="AlphaFoldDB" id="A0A1X2IFR6"/>
<dbReference type="CDD" id="cd00170">
    <property type="entry name" value="SEC14"/>
    <property type="match status" value="1"/>
</dbReference>
<dbReference type="InterPro" id="IPR000198">
    <property type="entry name" value="RhoGAP_dom"/>
</dbReference>
<dbReference type="SMART" id="SM00324">
    <property type="entry name" value="RhoGAP"/>
    <property type="match status" value="1"/>
</dbReference>
<gene>
    <name evidence="2" type="ORF">BCR42DRAFT_460964</name>
</gene>